<proteinExistence type="predicted"/>
<dbReference type="PANTHER" id="PTHR43581:SF2">
    <property type="entry name" value="EXCINUCLEASE ATPASE SUBUNIT"/>
    <property type="match status" value="1"/>
</dbReference>
<dbReference type="InterPro" id="IPR051396">
    <property type="entry name" value="Bact_Antivir_Def_Nuclease"/>
</dbReference>
<feature type="domain" description="AAA+ ATPase" evidence="2">
    <location>
        <begin position="28"/>
        <end position="362"/>
    </location>
</feature>
<dbReference type="AlphaFoldDB" id="A0A511YMF9"/>
<dbReference type="PANTHER" id="PTHR43581">
    <property type="entry name" value="ATP/GTP PHOSPHATASE"/>
    <property type="match status" value="1"/>
</dbReference>
<dbReference type="Proteomes" id="UP000321863">
    <property type="component" value="Unassembled WGS sequence"/>
</dbReference>
<accession>A0A511YMF9</accession>
<evidence type="ECO:0000313" key="3">
    <source>
        <dbReference type="EMBL" id="GEN76375.1"/>
    </source>
</evidence>
<dbReference type="RefSeq" id="WP_146941292.1">
    <property type="nucleotide sequence ID" value="NZ_BJYJ01000009.1"/>
</dbReference>
<evidence type="ECO:0000256" key="1">
    <source>
        <dbReference type="SAM" id="Coils"/>
    </source>
</evidence>
<dbReference type="Gene3D" id="3.40.50.300">
    <property type="entry name" value="P-loop containing nucleotide triphosphate hydrolases"/>
    <property type="match status" value="1"/>
</dbReference>
<dbReference type="EMBL" id="BJYJ01000009">
    <property type="protein sequence ID" value="GEN76375.1"/>
    <property type="molecule type" value="Genomic_DNA"/>
</dbReference>
<dbReference type="Pfam" id="PF13304">
    <property type="entry name" value="AAA_21"/>
    <property type="match status" value="1"/>
</dbReference>
<sequence>MKLLDLHLKNIGPFLDDRIEFATFENSRKQVTILTGENGTGKTIVLDAIRKVILADNDLYGNIKRQINRNPDFKIDLTLEVNNEILDLESSQLVDNGVQVLFKGNPYRIISHAFLDDKDSDNQLWIMNYWTSQNDDKPFHISSLDFIKPEEYLVGALKGFQKNAETTKIITFFDYYKSSDQPDQKKEGEFIYETIRRIFRLSLNHGELKYVDRTSLLPIIDINGNEISLEKLSSGNLYLIQRMLGLLSQMYSVYKLNNLPLEDLLKTPGVLLIDEAENHLHPKWQKTFLNSILDIFPNLQIIATTHSPFIVGSVDGAKVYVCKSEKEYSVISDETDEYSSKPIDEILISDAFDGTLPFANEKISSLLSRRKKAIKEKNKELENEIEDELKKINPQYFSYLELDNLLKSIVK</sequence>
<dbReference type="InterPro" id="IPR003959">
    <property type="entry name" value="ATPase_AAA_core"/>
</dbReference>
<dbReference type="InterPro" id="IPR003593">
    <property type="entry name" value="AAA+_ATPase"/>
</dbReference>
<reference evidence="3 4" key="1">
    <citation type="submission" date="2019-07" db="EMBL/GenBank/DDBJ databases">
        <title>Whole genome shotgun sequence of Chryseobacterium hagamense NBRC 105253.</title>
        <authorList>
            <person name="Hosoyama A."/>
            <person name="Uohara A."/>
            <person name="Ohji S."/>
            <person name="Ichikawa N."/>
        </authorList>
    </citation>
    <scope>NUCLEOTIDE SEQUENCE [LARGE SCALE GENOMIC DNA]</scope>
    <source>
        <strain evidence="3 4">NBRC 105253</strain>
    </source>
</reference>
<dbReference type="GO" id="GO:0005524">
    <property type="term" value="F:ATP binding"/>
    <property type="evidence" value="ECO:0007669"/>
    <property type="project" value="InterPro"/>
</dbReference>
<name>A0A511YMF9_9FLAO</name>
<dbReference type="GO" id="GO:0016887">
    <property type="term" value="F:ATP hydrolysis activity"/>
    <property type="evidence" value="ECO:0007669"/>
    <property type="project" value="InterPro"/>
</dbReference>
<dbReference type="SUPFAM" id="SSF52540">
    <property type="entry name" value="P-loop containing nucleoside triphosphate hydrolases"/>
    <property type="match status" value="1"/>
</dbReference>
<dbReference type="InterPro" id="IPR027417">
    <property type="entry name" value="P-loop_NTPase"/>
</dbReference>
<evidence type="ECO:0000259" key="2">
    <source>
        <dbReference type="SMART" id="SM00382"/>
    </source>
</evidence>
<dbReference type="SMART" id="SM00382">
    <property type="entry name" value="AAA"/>
    <property type="match status" value="1"/>
</dbReference>
<feature type="coiled-coil region" evidence="1">
    <location>
        <begin position="364"/>
        <end position="391"/>
    </location>
</feature>
<gene>
    <name evidence="3" type="ORF">CHA01nite_21150</name>
</gene>
<evidence type="ECO:0000313" key="4">
    <source>
        <dbReference type="Proteomes" id="UP000321863"/>
    </source>
</evidence>
<protein>
    <submittedName>
        <fullName evidence="3">DNA recombination protein RecF</fullName>
    </submittedName>
</protein>
<keyword evidence="1" id="KW-0175">Coiled coil</keyword>
<comment type="caution">
    <text evidence="3">The sequence shown here is derived from an EMBL/GenBank/DDBJ whole genome shotgun (WGS) entry which is preliminary data.</text>
</comment>
<organism evidence="3 4">
    <name type="scientific">Chryseobacterium hagamense</name>
    <dbReference type="NCBI Taxonomy" id="395935"/>
    <lineage>
        <taxon>Bacteria</taxon>
        <taxon>Pseudomonadati</taxon>
        <taxon>Bacteroidota</taxon>
        <taxon>Flavobacteriia</taxon>
        <taxon>Flavobacteriales</taxon>
        <taxon>Weeksellaceae</taxon>
        <taxon>Chryseobacterium group</taxon>
        <taxon>Chryseobacterium</taxon>
    </lineage>
</organism>
<keyword evidence="4" id="KW-1185">Reference proteome</keyword>
<dbReference type="OrthoDB" id="9805802at2"/>